<keyword evidence="7" id="KW-0408">Iron</keyword>
<dbReference type="GeneID" id="9690082"/>
<evidence type="ECO:0000256" key="8">
    <source>
        <dbReference type="ARBA" id="ARBA00023014"/>
    </source>
</evidence>
<comment type="cofactor">
    <cofactor evidence="1">
        <name>[4Fe-4S] cluster</name>
        <dbReference type="ChEBI" id="CHEBI:49883"/>
    </cofactor>
</comment>
<dbReference type="GO" id="GO:0016491">
    <property type="term" value="F:oxidoreductase activity"/>
    <property type="evidence" value="ECO:0007669"/>
    <property type="project" value="UniProtKB-KW"/>
</dbReference>
<evidence type="ECO:0000313" key="11">
    <source>
        <dbReference type="Proteomes" id="UP000001876"/>
    </source>
</evidence>
<dbReference type="PROSITE" id="PS01087">
    <property type="entry name" value="RADICAL_ACTIVATING"/>
    <property type="match status" value="1"/>
</dbReference>
<dbReference type="OrthoDB" id="412320at2759"/>
<dbReference type="PANTHER" id="PTHR30352">
    <property type="entry name" value="PYRUVATE FORMATE-LYASE-ACTIVATING ENZYME"/>
    <property type="match status" value="1"/>
</dbReference>
<evidence type="ECO:0000256" key="2">
    <source>
        <dbReference type="ARBA" id="ARBA00009777"/>
    </source>
</evidence>
<dbReference type="InterPro" id="IPR007197">
    <property type="entry name" value="rSAM"/>
</dbReference>
<keyword evidence="4" id="KW-0949">S-adenosyl-L-methionine</keyword>
<dbReference type="KEGG" id="mpp:MICPUCDRAFT_23842"/>
<name>C1N9M1_MICPC</name>
<keyword evidence="6" id="KW-0560">Oxidoreductase</keyword>
<evidence type="ECO:0000256" key="5">
    <source>
        <dbReference type="ARBA" id="ARBA00022723"/>
    </source>
</evidence>
<gene>
    <name evidence="10" type="ORF">MICPUCDRAFT_23842</name>
</gene>
<evidence type="ECO:0000256" key="3">
    <source>
        <dbReference type="ARBA" id="ARBA00022485"/>
    </source>
</evidence>
<dbReference type="Pfam" id="PF13353">
    <property type="entry name" value="Fer4_12"/>
    <property type="match status" value="1"/>
</dbReference>
<sequence>MKTSSSPRPPPAPRDIEDLGDVRGRVHSVDSFTAVDGHGIRAIVFLQGCEKRCVFCCNPDSWSARSGASMTAKQVFTRIQRNARYYAASGGGITLSGGEPLLQARRRRRRPAFAAELCDLVRARGLTAAIDTAAGGTSAGWDVVLPRVDLVLLCVKSSIASKHARITGSADDRPFRQMLSFLAATRARGIETWIRFDRAAFFRAIATDGDDEIAGVAALCDAHANVQGVELLPYHRFGEYKWKEMGVTYPMRGGRTPSRETIASVKRKFEARGVRVIA</sequence>
<dbReference type="eggNOG" id="ENOG502S0MX">
    <property type="taxonomic scope" value="Eukaryota"/>
</dbReference>
<dbReference type="OMA" id="IGVPNKR"/>
<evidence type="ECO:0000313" key="10">
    <source>
        <dbReference type="EMBL" id="EEH51095.1"/>
    </source>
</evidence>
<evidence type="ECO:0000256" key="1">
    <source>
        <dbReference type="ARBA" id="ARBA00001966"/>
    </source>
</evidence>
<dbReference type="PANTHER" id="PTHR30352:SF5">
    <property type="entry name" value="PYRUVATE FORMATE-LYASE 1-ACTIVATING ENZYME"/>
    <property type="match status" value="1"/>
</dbReference>
<dbReference type="Gene3D" id="3.20.20.70">
    <property type="entry name" value="Aldolase class I"/>
    <property type="match status" value="1"/>
</dbReference>
<proteinExistence type="inferred from homology"/>
<dbReference type="InterPro" id="IPR058240">
    <property type="entry name" value="rSAM_sf"/>
</dbReference>
<evidence type="ECO:0000256" key="4">
    <source>
        <dbReference type="ARBA" id="ARBA00022691"/>
    </source>
</evidence>
<organism evidence="11">
    <name type="scientific">Micromonas pusilla (strain CCMP1545)</name>
    <name type="common">Picoplanktonic green alga</name>
    <dbReference type="NCBI Taxonomy" id="564608"/>
    <lineage>
        <taxon>Eukaryota</taxon>
        <taxon>Viridiplantae</taxon>
        <taxon>Chlorophyta</taxon>
        <taxon>Mamiellophyceae</taxon>
        <taxon>Mamiellales</taxon>
        <taxon>Mamiellaceae</taxon>
        <taxon>Micromonas</taxon>
    </lineage>
</organism>
<dbReference type="InterPro" id="IPR034457">
    <property type="entry name" value="Organic_radical-activating"/>
</dbReference>
<keyword evidence="8" id="KW-0411">Iron-sulfur</keyword>
<dbReference type="AlphaFoldDB" id="C1N9M1"/>
<keyword evidence="3" id="KW-0004">4Fe-4S</keyword>
<evidence type="ECO:0000256" key="7">
    <source>
        <dbReference type="ARBA" id="ARBA00023004"/>
    </source>
</evidence>
<dbReference type="GO" id="GO:0046872">
    <property type="term" value="F:metal ion binding"/>
    <property type="evidence" value="ECO:0007669"/>
    <property type="project" value="UniProtKB-KW"/>
</dbReference>
<protein>
    <submittedName>
        <fullName evidence="10">Predicted protein</fullName>
    </submittedName>
</protein>
<dbReference type="PROSITE" id="PS51918">
    <property type="entry name" value="RADICAL_SAM"/>
    <property type="match status" value="1"/>
</dbReference>
<dbReference type="SUPFAM" id="SSF102114">
    <property type="entry name" value="Radical SAM enzymes"/>
    <property type="match status" value="1"/>
</dbReference>
<dbReference type="SFLD" id="SFLDG01066">
    <property type="entry name" value="organic_radical-activating_enz"/>
    <property type="match status" value="1"/>
</dbReference>
<keyword evidence="11" id="KW-1185">Reference proteome</keyword>
<dbReference type="Proteomes" id="UP000001876">
    <property type="component" value="Unassembled WGS sequence"/>
</dbReference>
<evidence type="ECO:0000256" key="6">
    <source>
        <dbReference type="ARBA" id="ARBA00023002"/>
    </source>
</evidence>
<dbReference type="InterPro" id="IPR013785">
    <property type="entry name" value="Aldolase_TIM"/>
</dbReference>
<dbReference type="SFLD" id="SFLDS00029">
    <property type="entry name" value="Radical_SAM"/>
    <property type="match status" value="1"/>
</dbReference>
<reference evidence="10 11" key="1">
    <citation type="journal article" date="2009" name="Science">
        <title>Green evolution and dynamic adaptations revealed by genomes of the marine picoeukaryotes Micromonas.</title>
        <authorList>
            <person name="Worden A.Z."/>
            <person name="Lee J.H."/>
            <person name="Mock T."/>
            <person name="Rouze P."/>
            <person name="Simmons M.P."/>
            <person name="Aerts A.L."/>
            <person name="Allen A.E."/>
            <person name="Cuvelier M.L."/>
            <person name="Derelle E."/>
            <person name="Everett M.V."/>
            <person name="Foulon E."/>
            <person name="Grimwood J."/>
            <person name="Gundlach H."/>
            <person name="Henrissat B."/>
            <person name="Napoli C."/>
            <person name="McDonald S.M."/>
            <person name="Parker M.S."/>
            <person name="Rombauts S."/>
            <person name="Salamov A."/>
            <person name="Von Dassow P."/>
            <person name="Badger J.H."/>
            <person name="Coutinho P.M."/>
            <person name="Demir E."/>
            <person name="Dubchak I."/>
            <person name="Gentemann C."/>
            <person name="Eikrem W."/>
            <person name="Gready J.E."/>
            <person name="John U."/>
            <person name="Lanier W."/>
            <person name="Lindquist E.A."/>
            <person name="Lucas S."/>
            <person name="Mayer K.F."/>
            <person name="Moreau H."/>
            <person name="Not F."/>
            <person name="Otillar R."/>
            <person name="Panaud O."/>
            <person name="Pangilinan J."/>
            <person name="Paulsen I."/>
            <person name="Piegu B."/>
            <person name="Poliakov A."/>
            <person name="Robbens S."/>
            <person name="Schmutz J."/>
            <person name="Toulza E."/>
            <person name="Wyss T."/>
            <person name="Zelensky A."/>
            <person name="Zhou K."/>
            <person name="Armbrust E.V."/>
            <person name="Bhattacharya D."/>
            <person name="Goodenough U.W."/>
            <person name="Van de Peer Y."/>
            <person name="Grigoriev I.V."/>
        </authorList>
    </citation>
    <scope>NUCLEOTIDE SEQUENCE [LARGE SCALE GENOMIC DNA]</scope>
    <source>
        <strain evidence="10 11">CCMP1545</strain>
    </source>
</reference>
<feature type="domain" description="Radical SAM core" evidence="9">
    <location>
        <begin position="35"/>
        <end position="272"/>
    </location>
</feature>
<dbReference type="RefSeq" id="XP_003064761.1">
    <property type="nucleotide sequence ID" value="XM_003064715.1"/>
</dbReference>
<evidence type="ECO:0000259" key="9">
    <source>
        <dbReference type="PROSITE" id="PS51918"/>
    </source>
</evidence>
<dbReference type="EMBL" id="GG663752">
    <property type="protein sequence ID" value="EEH51095.1"/>
    <property type="molecule type" value="Genomic_DNA"/>
</dbReference>
<dbReference type="GO" id="GO:0051539">
    <property type="term" value="F:4 iron, 4 sulfur cluster binding"/>
    <property type="evidence" value="ECO:0007669"/>
    <property type="project" value="UniProtKB-KW"/>
</dbReference>
<accession>C1N9M1</accession>
<keyword evidence="5" id="KW-0479">Metal-binding</keyword>
<comment type="similarity">
    <text evidence="2">Belongs to the organic radical-activating enzymes family.</text>
</comment>
<dbReference type="InterPro" id="IPR001989">
    <property type="entry name" value="Radical_activat_CS"/>
</dbReference>